<dbReference type="SMART" id="SM00421">
    <property type="entry name" value="HTH_LUXR"/>
    <property type="match status" value="1"/>
</dbReference>
<dbReference type="GO" id="GO:0000160">
    <property type="term" value="P:phosphorelay signal transduction system"/>
    <property type="evidence" value="ECO:0007669"/>
    <property type="project" value="InterPro"/>
</dbReference>
<name>A0AAJ5ZCV6_9CHLR</name>
<reference evidence="8" key="2">
    <citation type="journal article" date="2023" name="Nat. Commun.">
        <title>Cultivation of marine bacteria of the SAR202 clade.</title>
        <authorList>
            <person name="Lim Y."/>
            <person name="Seo J.H."/>
            <person name="Giovannoni S.J."/>
            <person name="Kang I."/>
            <person name="Cho J.C."/>
        </authorList>
    </citation>
    <scope>NUCLEOTIDE SEQUENCE</scope>
    <source>
        <strain evidence="8">JH1073</strain>
    </source>
</reference>
<evidence type="ECO:0000313" key="10">
    <source>
        <dbReference type="Proteomes" id="UP001321249"/>
    </source>
</evidence>
<organism evidence="8 9">
    <name type="scientific">Candidatus Lucifugimonas marina</name>
    <dbReference type="NCBI Taxonomy" id="3038979"/>
    <lineage>
        <taxon>Bacteria</taxon>
        <taxon>Bacillati</taxon>
        <taxon>Chloroflexota</taxon>
        <taxon>Dehalococcoidia</taxon>
        <taxon>SAR202 cluster</taxon>
        <taxon>Candidatus Lucifugimonadales</taxon>
        <taxon>Candidatus Lucifugimonadaceae</taxon>
        <taxon>Candidatus Lucifugimonas</taxon>
    </lineage>
</organism>
<gene>
    <name evidence="7" type="ORF">GKO46_04835</name>
    <name evidence="8" type="ORF">GKO48_04425</name>
</gene>
<keyword evidence="2" id="KW-0238">DNA-binding</keyword>
<keyword evidence="1" id="KW-0805">Transcription regulation</keyword>
<keyword evidence="3" id="KW-0804">Transcription</keyword>
<dbReference type="InterPro" id="IPR011006">
    <property type="entry name" value="CheY-like_superfamily"/>
</dbReference>
<feature type="domain" description="HTH luxR-type" evidence="5">
    <location>
        <begin position="175"/>
        <end position="240"/>
    </location>
</feature>
<evidence type="ECO:0000256" key="2">
    <source>
        <dbReference type="ARBA" id="ARBA00023125"/>
    </source>
</evidence>
<dbReference type="SUPFAM" id="SSF52172">
    <property type="entry name" value="CheY-like"/>
    <property type="match status" value="1"/>
</dbReference>
<dbReference type="PANTHER" id="PTHR44688:SF16">
    <property type="entry name" value="DNA-BINDING TRANSCRIPTIONAL ACTIVATOR DEVR_DOSR"/>
    <property type="match status" value="1"/>
</dbReference>
<keyword evidence="9" id="KW-1185">Reference proteome</keyword>
<evidence type="ECO:0000313" key="8">
    <source>
        <dbReference type="EMBL" id="WFG38889.1"/>
    </source>
</evidence>
<dbReference type="CDD" id="cd06170">
    <property type="entry name" value="LuxR_C_like"/>
    <property type="match status" value="1"/>
</dbReference>
<dbReference type="PRINTS" id="PR00038">
    <property type="entry name" value="HTHLUXR"/>
</dbReference>
<evidence type="ECO:0000256" key="3">
    <source>
        <dbReference type="ARBA" id="ARBA00023163"/>
    </source>
</evidence>
<sequence>MASQSPLPGKLQTPDTEICNMTATRLLIVDSDQRFWDSAQFELAVDPRIEKISRIDSAQAALAEVGKIRPGIAIVNMSVPGAATSDLVKLLCCANDPIPVIALFDSLDDGRVGYAVGTGARACISKTSPAKQIRGTVIETLAGELPIHRDVAERPFLLTGLLNEFQRQSRGTTEVETNACPLTERELSILSLVADGNANKEIAEVLFISERTVKNHMTNILAKLGARDRAHAVRFGMQNSWIDLEQSEPVLALVA</sequence>
<comment type="caution">
    <text evidence="4">Lacks conserved residue(s) required for the propagation of feature annotation.</text>
</comment>
<dbReference type="GO" id="GO:0006355">
    <property type="term" value="P:regulation of DNA-templated transcription"/>
    <property type="evidence" value="ECO:0007669"/>
    <property type="project" value="InterPro"/>
</dbReference>
<dbReference type="InterPro" id="IPR001789">
    <property type="entry name" value="Sig_transdc_resp-reg_receiver"/>
</dbReference>
<evidence type="ECO:0000259" key="5">
    <source>
        <dbReference type="PROSITE" id="PS50043"/>
    </source>
</evidence>
<dbReference type="GO" id="GO:0003677">
    <property type="term" value="F:DNA binding"/>
    <property type="evidence" value="ECO:0007669"/>
    <property type="project" value="UniProtKB-KW"/>
</dbReference>
<evidence type="ECO:0000256" key="1">
    <source>
        <dbReference type="ARBA" id="ARBA00023015"/>
    </source>
</evidence>
<dbReference type="Proteomes" id="UP001219901">
    <property type="component" value="Chromosome"/>
</dbReference>
<reference evidence="9 10" key="1">
    <citation type="submission" date="2019-11" db="EMBL/GenBank/DDBJ databases">
        <authorList>
            <person name="Cho J.-C."/>
        </authorList>
    </citation>
    <scope>NUCLEOTIDE SEQUENCE [LARGE SCALE GENOMIC DNA]</scope>
    <source>
        <strain evidence="8 9">JH1073</strain>
        <strain evidence="7 10">JH702</strain>
    </source>
</reference>
<dbReference type="SUPFAM" id="SSF46894">
    <property type="entry name" value="C-terminal effector domain of the bipartite response regulators"/>
    <property type="match status" value="1"/>
</dbReference>
<proteinExistence type="predicted"/>
<dbReference type="EMBL" id="WMBE01000001">
    <property type="protein sequence ID" value="MDG0866397.1"/>
    <property type="molecule type" value="Genomic_DNA"/>
</dbReference>
<evidence type="ECO:0000313" key="9">
    <source>
        <dbReference type="Proteomes" id="UP001219901"/>
    </source>
</evidence>
<dbReference type="EMBL" id="CP046147">
    <property type="protein sequence ID" value="WFG38889.1"/>
    <property type="molecule type" value="Genomic_DNA"/>
</dbReference>
<dbReference type="PANTHER" id="PTHR44688">
    <property type="entry name" value="DNA-BINDING TRANSCRIPTIONAL ACTIVATOR DEVR_DOSR"/>
    <property type="match status" value="1"/>
</dbReference>
<dbReference type="Pfam" id="PF00196">
    <property type="entry name" value="GerE"/>
    <property type="match status" value="1"/>
</dbReference>
<dbReference type="PROSITE" id="PS50110">
    <property type="entry name" value="RESPONSE_REGULATORY"/>
    <property type="match status" value="1"/>
</dbReference>
<reference evidence="9" key="3">
    <citation type="submission" date="2023-06" db="EMBL/GenBank/DDBJ databases">
        <title>Pangenomics reveal diversification of enzyme families and niche specialization in globally abundant SAR202 bacteria.</title>
        <authorList>
            <person name="Saw J.H.W."/>
        </authorList>
    </citation>
    <scope>NUCLEOTIDE SEQUENCE [LARGE SCALE GENOMIC DNA]</scope>
    <source>
        <strain evidence="9">JH1073</strain>
    </source>
</reference>
<dbReference type="PROSITE" id="PS00622">
    <property type="entry name" value="HTH_LUXR_1"/>
    <property type="match status" value="1"/>
</dbReference>
<evidence type="ECO:0000259" key="6">
    <source>
        <dbReference type="PROSITE" id="PS50110"/>
    </source>
</evidence>
<accession>A0AAJ5ZCV6</accession>
<dbReference type="AlphaFoldDB" id="A0AAJ5ZCV6"/>
<evidence type="ECO:0000313" key="7">
    <source>
        <dbReference type="EMBL" id="MDG0866397.1"/>
    </source>
</evidence>
<feature type="domain" description="Response regulatory" evidence="6">
    <location>
        <begin position="25"/>
        <end position="141"/>
    </location>
</feature>
<evidence type="ECO:0000256" key="4">
    <source>
        <dbReference type="PROSITE-ProRule" id="PRU00169"/>
    </source>
</evidence>
<dbReference type="InterPro" id="IPR000792">
    <property type="entry name" value="Tscrpt_reg_LuxR_C"/>
</dbReference>
<dbReference type="InterPro" id="IPR016032">
    <property type="entry name" value="Sig_transdc_resp-reg_C-effctor"/>
</dbReference>
<dbReference type="Proteomes" id="UP001321249">
    <property type="component" value="Unassembled WGS sequence"/>
</dbReference>
<protein>
    <submittedName>
        <fullName evidence="8">Response regulator</fullName>
    </submittedName>
</protein>
<dbReference type="PROSITE" id="PS50043">
    <property type="entry name" value="HTH_LUXR_2"/>
    <property type="match status" value="1"/>
</dbReference>
<dbReference type="Gene3D" id="3.40.50.2300">
    <property type="match status" value="1"/>
</dbReference>